<accession>A0A2P2LBV1</accession>
<organism evidence="1">
    <name type="scientific">Rhizophora mucronata</name>
    <name type="common">Asiatic mangrove</name>
    <dbReference type="NCBI Taxonomy" id="61149"/>
    <lineage>
        <taxon>Eukaryota</taxon>
        <taxon>Viridiplantae</taxon>
        <taxon>Streptophyta</taxon>
        <taxon>Embryophyta</taxon>
        <taxon>Tracheophyta</taxon>
        <taxon>Spermatophyta</taxon>
        <taxon>Magnoliopsida</taxon>
        <taxon>eudicotyledons</taxon>
        <taxon>Gunneridae</taxon>
        <taxon>Pentapetalae</taxon>
        <taxon>rosids</taxon>
        <taxon>fabids</taxon>
        <taxon>Malpighiales</taxon>
        <taxon>Rhizophoraceae</taxon>
        <taxon>Rhizophora</taxon>
    </lineage>
</organism>
<protein>
    <submittedName>
        <fullName evidence="1">Uncharacterized protein</fullName>
    </submittedName>
</protein>
<proteinExistence type="predicted"/>
<evidence type="ECO:0000313" key="1">
    <source>
        <dbReference type="EMBL" id="MBX15459.1"/>
    </source>
</evidence>
<reference evidence="1" key="1">
    <citation type="submission" date="2018-02" db="EMBL/GenBank/DDBJ databases">
        <title>Rhizophora mucronata_Transcriptome.</title>
        <authorList>
            <person name="Meera S.P."/>
            <person name="Sreeshan A."/>
            <person name="Augustine A."/>
        </authorList>
    </citation>
    <scope>NUCLEOTIDE SEQUENCE</scope>
    <source>
        <tissue evidence="1">Leaf</tissue>
    </source>
</reference>
<name>A0A2P2LBV1_RHIMU</name>
<sequence length="39" mass="4191">MVLGKINSVVHPLANATSKIVDVLIWQGDMVPICFNVAP</sequence>
<dbReference type="AlphaFoldDB" id="A0A2P2LBV1"/>
<dbReference type="EMBL" id="GGEC01034975">
    <property type="protein sequence ID" value="MBX15459.1"/>
    <property type="molecule type" value="Transcribed_RNA"/>
</dbReference>